<evidence type="ECO:0008006" key="4">
    <source>
        <dbReference type="Google" id="ProtNLM"/>
    </source>
</evidence>
<accession>A0AAV9GW81</accession>
<keyword evidence="3" id="KW-1185">Reference proteome</keyword>
<proteinExistence type="predicted"/>
<evidence type="ECO:0000313" key="2">
    <source>
        <dbReference type="EMBL" id="KAK4451996.1"/>
    </source>
</evidence>
<reference evidence="2" key="2">
    <citation type="submission" date="2023-05" db="EMBL/GenBank/DDBJ databases">
        <authorList>
            <consortium name="Lawrence Berkeley National Laboratory"/>
            <person name="Steindorff A."/>
            <person name="Hensen N."/>
            <person name="Bonometti L."/>
            <person name="Westerberg I."/>
            <person name="Brannstrom I.O."/>
            <person name="Guillou S."/>
            <person name="Cros-Aarteil S."/>
            <person name="Calhoun S."/>
            <person name="Haridas S."/>
            <person name="Kuo A."/>
            <person name="Mondo S."/>
            <person name="Pangilinan J."/>
            <person name="Riley R."/>
            <person name="Labutti K."/>
            <person name="Andreopoulos B."/>
            <person name="Lipzen A."/>
            <person name="Chen C."/>
            <person name="Yanf M."/>
            <person name="Daum C."/>
            <person name="Ng V."/>
            <person name="Clum A."/>
            <person name="Ohm R."/>
            <person name="Martin F."/>
            <person name="Silar P."/>
            <person name="Natvig D."/>
            <person name="Lalanne C."/>
            <person name="Gautier V."/>
            <person name="Ament-Velasquez S.L."/>
            <person name="Kruys A."/>
            <person name="Hutchinson M.I."/>
            <person name="Powell A.J."/>
            <person name="Barry K."/>
            <person name="Miller A.N."/>
            <person name="Grigoriev I.V."/>
            <person name="Debuchy R."/>
            <person name="Gladieux P."/>
            <person name="Thoren M.H."/>
            <person name="Johannesson H."/>
        </authorList>
    </citation>
    <scope>NUCLEOTIDE SEQUENCE</scope>
    <source>
        <strain evidence="2">PSN243</strain>
    </source>
</reference>
<dbReference type="EMBL" id="MU865926">
    <property type="protein sequence ID" value="KAK4451996.1"/>
    <property type="molecule type" value="Genomic_DNA"/>
</dbReference>
<organism evidence="2 3">
    <name type="scientific">Podospora aff. communis PSN243</name>
    <dbReference type="NCBI Taxonomy" id="3040156"/>
    <lineage>
        <taxon>Eukaryota</taxon>
        <taxon>Fungi</taxon>
        <taxon>Dikarya</taxon>
        <taxon>Ascomycota</taxon>
        <taxon>Pezizomycotina</taxon>
        <taxon>Sordariomycetes</taxon>
        <taxon>Sordariomycetidae</taxon>
        <taxon>Sordariales</taxon>
        <taxon>Podosporaceae</taxon>
        <taxon>Podospora</taxon>
    </lineage>
</organism>
<comment type="caution">
    <text evidence="2">The sequence shown here is derived from an EMBL/GenBank/DDBJ whole genome shotgun (WGS) entry which is preliminary data.</text>
</comment>
<feature type="compositionally biased region" description="Acidic residues" evidence="1">
    <location>
        <begin position="16"/>
        <end position="28"/>
    </location>
</feature>
<feature type="region of interest" description="Disordered" evidence="1">
    <location>
        <begin position="1"/>
        <end position="48"/>
    </location>
</feature>
<feature type="region of interest" description="Disordered" evidence="1">
    <location>
        <begin position="64"/>
        <end position="95"/>
    </location>
</feature>
<protein>
    <recommendedName>
        <fullName evidence="4">F-box domain-containing protein</fullName>
    </recommendedName>
</protein>
<gene>
    <name evidence="2" type="ORF">QBC34DRAFT_457782</name>
</gene>
<reference evidence="2" key="1">
    <citation type="journal article" date="2023" name="Mol. Phylogenet. Evol.">
        <title>Genome-scale phylogeny and comparative genomics of the fungal order Sordariales.</title>
        <authorList>
            <person name="Hensen N."/>
            <person name="Bonometti L."/>
            <person name="Westerberg I."/>
            <person name="Brannstrom I.O."/>
            <person name="Guillou S."/>
            <person name="Cros-Aarteil S."/>
            <person name="Calhoun S."/>
            <person name="Haridas S."/>
            <person name="Kuo A."/>
            <person name="Mondo S."/>
            <person name="Pangilinan J."/>
            <person name="Riley R."/>
            <person name="LaButti K."/>
            <person name="Andreopoulos B."/>
            <person name="Lipzen A."/>
            <person name="Chen C."/>
            <person name="Yan M."/>
            <person name="Daum C."/>
            <person name="Ng V."/>
            <person name="Clum A."/>
            <person name="Steindorff A."/>
            <person name="Ohm R.A."/>
            <person name="Martin F."/>
            <person name="Silar P."/>
            <person name="Natvig D.O."/>
            <person name="Lalanne C."/>
            <person name="Gautier V."/>
            <person name="Ament-Velasquez S.L."/>
            <person name="Kruys A."/>
            <person name="Hutchinson M.I."/>
            <person name="Powell A.J."/>
            <person name="Barry K."/>
            <person name="Miller A.N."/>
            <person name="Grigoriev I.V."/>
            <person name="Debuchy R."/>
            <person name="Gladieux P."/>
            <person name="Hiltunen Thoren M."/>
            <person name="Johannesson H."/>
        </authorList>
    </citation>
    <scope>NUCLEOTIDE SEQUENCE</scope>
    <source>
        <strain evidence="2">PSN243</strain>
    </source>
</reference>
<evidence type="ECO:0000256" key="1">
    <source>
        <dbReference type="SAM" id="MobiDB-lite"/>
    </source>
</evidence>
<name>A0AAV9GW81_9PEZI</name>
<sequence length="495" mass="54780">MSHREEGVVAVSEITAENEADSDKENEDINASISGDEETSTEKRFPSCPAVAEATDLLAATADAVQEETPSKALIAKEERASTADGDQVSPETPELVKRRVESLYQGRKADQRRSPQHVLLALGELESTGIDPLMAAKVYNVQNSPIYRLPAELVLAVFQFLKDDTLSYRAEEDRIWDSSGNAFCLFGGRLNSLSWKLGNEFWLRVVVDGLCDGCRATHRAHKDELFGYACPARTKDPFNLNGVVRLCEHVNIAWFDIDPFVSRVHSDPGCRVDDFTIECHDPSHVPSPGCPPAWPSAKLMKLAASQDRHLLELVLEWAPHRVINASLWGPDQRVPASDLRKVFQAHRQGTCDIFFPSTAQVPLPKMACFSDNEGCQCLYYKAGTDMNDAESNDSFKTTQGNYIRGVTTPPPLPPDQQMLRKVVVLSNSHVSSTTVPDTIGQLQPSPTCNAHLPSAHCRFQEEPHWYRWDSSSRLVCGRAPRFGTAAGPIKGILR</sequence>
<dbReference type="Proteomes" id="UP001321760">
    <property type="component" value="Unassembled WGS sequence"/>
</dbReference>
<evidence type="ECO:0000313" key="3">
    <source>
        <dbReference type="Proteomes" id="UP001321760"/>
    </source>
</evidence>
<dbReference type="AlphaFoldDB" id="A0AAV9GW81"/>